<evidence type="ECO:0000313" key="1">
    <source>
        <dbReference type="EMBL" id="QCI79448.1"/>
    </source>
</evidence>
<keyword evidence="2" id="KW-1185">Reference proteome</keyword>
<dbReference type="RefSeq" id="WP_222874294.1">
    <property type="nucleotide sequence ID" value="NZ_CP039704.1"/>
</dbReference>
<gene>
    <name evidence="1" type="ORF">E6W36_07530</name>
</gene>
<dbReference type="KEGG" id="hgn:E6W36_07530"/>
<dbReference type="EMBL" id="CP039704">
    <property type="protein sequence ID" value="QCI79448.1"/>
    <property type="molecule type" value="Genomic_DNA"/>
</dbReference>
<name>A0A4D7C7W5_9SPHN</name>
<dbReference type="AlphaFoldDB" id="A0A4D7C7W5"/>
<protein>
    <submittedName>
        <fullName evidence="1">Uncharacterized protein</fullName>
    </submittedName>
</protein>
<organism evidence="1 2">
    <name type="scientific">Hankyongella ginsenosidimutans</name>
    <dbReference type="NCBI Taxonomy" id="1763828"/>
    <lineage>
        <taxon>Bacteria</taxon>
        <taxon>Pseudomonadati</taxon>
        <taxon>Pseudomonadota</taxon>
        <taxon>Alphaproteobacteria</taxon>
        <taxon>Sphingomonadales</taxon>
        <taxon>Sphingomonadaceae</taxon>
        <taxon>Hankyongella</taxon>
    </lineage>
</organism>
<evidence type="ECO:0000313" key="2">
    <source>
        <dbReference type="Proteomes" id="UP000298714"/>
    </source>
</evidence>
<accession>A0A4D7C7W5</accession>
<sequence length="118" mass="12754">MVLAQPAQAARTQLGVFGAWAALRDTRPTLTCYVIAEIPNSLSGKRRGPNYLSVAIAPRRGIEAQIHWAAGFPIADEHPVSLTAGDRRFTLLPRGESAWRRTLQPTRRSSTACAACAA</sequence>
<reference evidence="2" key="1">
    <citation type="submission" date="2019-04" db="EMBL/GenBank/DDBJ databases">
        <title>Complete genome sequence of Sphingomonas sp. W1-2-3.</title>
        <authorList>
            <person name="Im W.T."/>
        </authorList>
    </citation>
    <scope>NUCLEOTIDE SEQUENCE [LARGE SCALE GENOMIC DNA]</scope>
    <source>
        <strain evidence="2">W1-2-3</strain>
    </source>
</reference>
<dbReference type="Proteomes" id="UP000298714">
    <property type="component" value="Chromosome"/>
</dbReference>
<proteinExistence type="predicted"/>